<evidence type="ECO:0000256" key="2">
    <source>
        <dbReference type="ARBA" id="ARBA00022844"/>
    </source>
</evidence>
<reference evidence="5 6" key="1">
    <citation type="journal article" date="2015" name="Infect. Genet. Evol.">
        <title>Unique genomic organization of a novel Avipoxvirus detected in turkey (Meleagris gallopavo).</title>
        <authorList>
            <person name="Banyai K."/>
            <person name="Palya V."/>
            <person name="Denes B."/>
            <person name="Glavits R."/>
            <person name="Ivanics E."/>
            <person name="Horvath B."/>
            <person name="Farkas S.L."/>
            <person name="Marton S."/>
            <person name="Balint A."/>
            <person name="Gyuranecz M."/>
            <person name="Erdelyi K."/>
            <person name="Dan A."/>
        </authorList>
    </citation>
    <scope>NUCLEOTIDE SEQUENCE [LARGE SCALE GENOMIC DNA]</scope>
    <source>
        <strain evidence="5 6">TKPV-HU1124/2011</strain>
    </source>
</reference>
<dbReference type="Proteomes" id="UP000142477">
    <property type="component" value="Segment"/>
</dbReference>
<protein>
    <recommendedName>
        <fullName evidence="4">Virion core protein 4b</fullName>
    </recommendedName>
</protein>
<evidence type="ECO:0000313" key="5">
    <source>
        <dbReference type="EMBL" id="ALA62496.1"/>
    </source>
</evidence>
<keyword evidence="6" id="KW-1185">Reference proteome</keyword>
<dbReference type="GO" id="GO:0044423">
    <property type="term" value="C:virion component"/>
    <property type="evidence" value="ECO:0007669"/>
    <property type="project" value="UniProtKB-KW"/>
</dbReference>
<evidence type="ECO:0000256" key="3">
    <source>
        <dbReference type="ARBA" id="ARBA00025179"/>
    </source>
</evidence>
<dbReference type="Pfam" id="PF03292">
    <property type="entry name" value="Pox_P4B"/>
    <property type="match status" value="1"/>
</dbReference>
<dbReference type="KEGG" id="vg:26122812"/>
<name>A0A0M3PB61_9POXV</name>
<evidence type="ECO:0000313" key="6">
    <source>
        <dbReference type="Proteomes" id="UP000142477"/>
    </source>
</evidence>
<sequence>MGSNSIVKDDYEVMPKLLLEPTYYNYLDVTGSHLHVPIKSNLCSVCDVLNIIKEDDIISAGAKQQKPIRPRYRPKTDVCKGSNDNKQNSTRINIDEITSINDWQLKLRKDGDMIVKYLIDNKCDIRNFTMQDLIRIMKDLNIIRSERNELFELLAHVKGSLSSTSVSVKTNHPLMIIYSHADNKIGEQLKLLENTYCSSRYQILIDTTRFQSTNFVDMSTSSDILFKFKDQDSIGYIHPIFMALFGVKLPALENAMVFGDSYSLIRQLYSSKKVKPENYMLLINRLTEESPIIFTGISDSISSEIHRANIHTMIRKTILNLRLGLFYCKDNDLVDNYLMKIIHINSSQMMADEEQILASILSIVGFRPALVSVTNPYQSLDVVLKPVSYIVVSPSKIITTMNNPISINSSSVYSLSFDNNTGRVMFMPQNMRYQGTMSCRTIDALPVLNTIAHDRAINSPVIVNGSLIYYIERRQNKNVISGECYTGFRSVINDRPMDVSSELVINGITYHLKSAVCYKTHDLLSTMSGACDGGDIFLKGYYTIIFTEMGPWIYDPLSIYSKQSRDSRMMRVMRNQYAKEHGQDDGLFYEWMKEESTKKLCDLKQQQLMNHCVMFEDDLISHEEAMNLISRNCCILVYAQDYLPYLATKNITELFI</sequence>
<organism evidence="5 6">
    <name type="scientific">Turkeypox virus</name>
    <dbReference type="NCBI Taxonomy" id="336486"/>
    <lineage>
        <taxon>Viruses</taxon>
        <taxon>Varidnaviria</taxon>
        <taxon>Bamfordvirae</taxon>
        <taxon>Nucleocytoviricota</taxon>
        <taxon>Pokkesviricetes</taxon>
        <taxon>Chitovirales</taxon>
        <taxon>Poxviridae</taxon>
        <taxon>Chordopoxvirinae</taxon>
        <taxon>Avipoxvirus</taxon>
        <taxon>Avipoxvirus turkeypox</taxon>
    </lineage>
</organism>
<comment type="function">
    <text evidence="3">Major component of the virion core that undergoes proteolytic processing during the immature virion (IV) to mature virion (MV) transition. Essential for the formation of a structurally normal core.</text>
</comment>
<dbReference type="RefSeq" id="YP_009177143.1">
    <property type="nucleotide sequence ID" value="NC_028238.1"/>
</dbReference>
<dbReference type="GeneID" id="26122812"/>
<evidence type="ECO:0000256" key="1">
    <source>
        <dbReference type="ARBA" id="ARBA00004328"/>
    </source>
</evidence>
<dbReference type="OrthoDB" id="798at10239"/>
<dbReference type="InterPro" id="IPR004972">
    <property type="entry name" value="P4B"/>
</dbReference>
<keyword evidence="2" id="KW-0946">Virion</keyword>
<dbReference type="EMBL" id="KP728110">
    <property type="protein sequence ID" value="ALA62496.1"/>
    <property type="molecule type" value="Genomic_DNA"/>
</dbReference>
<comment type="subcellular location">
    <subcellularLocation>
        <location evidence="1">Virion</location>
    </subcellularLocation>
</comment>
<accession>A0A0M3PB61</accession>
<evidence type="ECO:0000256" key="4">
    <source>
        <dbReference type="ARBA" id="ARBA00032365"/>
    </source>
</evidence>
<proteinExistence type="predicted"/>